<organism evidence="10 11">
    <name type="scientific">Rikenella microfusus</name>
    <dbReference type="NCBI Taxonomy" id="28139"/>
    <lineage>
        <taxon>Bacteria</taxon>
        <taxon>Pseudomonadati</taxon>
        <taxon>Bacteroidota</taxon>
        <taxon>Bacteroidia</taxon>
        <taxon>Bacteroidales</taxon>
        <taxon>Rikenellaceae</taxon>
        <taxon>Rikenella</taxon>
    </lineage>
</organism>
<feature type="transmembrane region" description="Helical" evidence="8">
    <location>
        <begin position="91"/>
        <end position="110"/>
    </location>
</feature>
<evidence type="ECO:0000256" key="3">
    <source>
        <dbReference type="ARBA" id="ARBA00022692"/>
    </source>
</evidence>
<protein>
    <submittedName>
        <fullName evidence="10">Hydrogenase-4 component B</fullName>
        <ecNumber evidence="10">1.-.-.-</ecNumber>
    </submittedName>
</protein>
<sequence length="471" mass="51048">MLINLLIISLVTVLFVTLSRKRVYVQFFAQIFFLVQVAFATWAVLNRGTTTLTYFTLDTLGVAYYVLMALVGWICCWQSSRYLDQESLRECKIYLVSLIALNVALTGVYFANDITVTWIFLEATTLAAAGLTYHRRTMRSLEATWKYIFVSSAGIAVAYLGILLLSTVSASGAAADLSYAALTQAIASGAGNPLYIKLAFLFILVGYSSKVEVFPFCTVGVDANHSAPTPASAFISSALVGGGFVAVFRVWKTMQGAAALASWTGHVLLLVGGLSLLMAAVYLGRTKNLKRLASYSTVENSGLMMLGLGIGGLGVWAAVLHSLAHTLIKGSFMLQISVVGKMYGSYKAARNGGYFRADPLGALVLVCCLIALIAMPPSVLFRTEYLILTGLLDKGLWWVFVPVALLLVAVIYWLCVKLLPLVSRPADLSRINREARNPLLSAVLLLLVLLTFAAGVWQAPELVRLVDTIVY</sequence>
<evidence type="ECO:0000313" key="10">
    <source>
        <dbReference type="EMBL" id="SUE33976.1"/>
    </source>
</evidence>
<proteinExistence type="predicted"/>
<evidence type="ECO:0000256" key="5">
    <source>
        <dbReference type="ARBA" id="ARBA00023002"/>
    </source>
</evidence>
<keyword evidence="4 8" id="KW-1133">Transmembrane helix</keyword>
<keyword evidence="11" id="KW-1185">Reference proteome</keyword>
<dbReference type="InterPro" id="IPR052175">
    <property type="entry name" value="ComplexI-like_HydComp"/>
</dbReference>
<feature type="transmembrane region" description="Helical" evidence="8">
    <location>
        <begin position="231"/>
        <end position="251"/>
    </location>
</feature>
<dbReference type="InterPro" id="IPR003918">
    <property type="entry name" value="NADH_UbQ_OxRdtase"/>
</dbReference>
<keyword evidence="2" id="KW-1003">Cell membrane</keyword>
<evidence type="ECO:0000313" key="11">
    <source>
        <dbReference type="Proteomes" id="UP000255233"/>
    </source>
</evidence>
<feature type="transmembrane region" description="Helical" evidence="8">
    <location>
        <begin position="23"/>
        <end position="42"/>
    </location>
</feature>
<dbReference type="GO" id="GO:0005886">
    <property type="term" value="C:plasma membrane"/>
    <property type="evidence" value="ECO:0007669"/>
    <property type="project" value="UniProtKB-SubCell"/>
</dbReference>
<dbReference type="PRINTS" id="PR01437">
    <property type="entry name" value="NUOXDRDTASE4"/>
</dbReference>
<evidence type="ECO:0000256" key="8">
    <source>
        <dbReference type="SAM" id="Phobius"/>
    </source>
</evidence>
<dbReference type="EC" id="1.-.-.-" evidence="10"/>
<feature type="transmembrane region" description="Helical" evidence="8">
    <location>
        <begin position="303"/>
        <end position="324"/>
    </location>
</feature>
<feature type="domain" description="NADH:quinone oxidoreductase/Mrp antiporter transmembrane" evidence="9">
    <location>
        <begin position="111"/>
        <end position="402"/>
    </location>
</feature>
<dbReference type="GO" id="GO:0016491">
    <property type="term" value="F:oxidoreductase activity"/>
    <property type="evidence" value="ECO:0007669"/>
    <property type="project" value="UniProtKB-KW"/>
</dbReference>
<evidence type="ECO:0000256" key="1">
    <source>
        <dbReference type="ARBA" id="ARBA00004651"/>
    </source>
</evidence>
<dbReference type="RefSeq" id="WP_027290162.1">
    <property type="nucleotide sequence ID" value="NZ_UGVL01000001.1"/>
</dbReference>
<feature type="transmembrane region" description="Helical" evidence="8">
    <location>
        <begin position="116"/>
        <end position="133"/>
    </location>
</feature>
<feature type="transmembrane region" description="Helical" evidence="8">
    <location>
        <begin position="395"/>
        <end position="416"/>
    </location>
</feature>
<keyword evidence="5 10" id="KW-0560">Oxidoreductase</keyword>
<feature type="transmembrane region" description="Helical" evidence="8">
    <location>
        <begin position="145"/>
        <end position="168"/>
    </location>
</feature>
<dbReference type="InterPro" id="IPR001750">
    <property type="entry name" value="ND/Mrp_TM"/>
</dbReference>
<evidence type="ECO:0000259" key="9">
    <source>
        <dbReference type="Pfam" id="PF00361"/>
    </source>
</evidence>
<comment type="subcellular location">
    <subcellularLocation>
        <location evidence="1">Cell membrane</location>
        <topology evidence="1">Multi-pass membrane protein</topology>
    </subcellularLocation>
    <subcellularLocation>
        <location evidence="7">Membrane</location>
        <topology evidence="7">Multi-pass membrane protein</topology>
    </subcellularLocation>
</comment>
<name>A0A379MR85_9BACT</name>
<dbReference type="Pfam" id="PF00361">
    <property type="entry name" value="Proton_antipo_M"/>
    <property type="match status" value="1"/>
</dbReference>
<dbReference type="OrthoDB" id="9807568at2"/>
<dbReference type="PANTHER" id="PTHR42682">
    <property type="entry name" value="HYDROGENASE-4 COMPONENT F"/>
    <property type="match status" value="1"/>
</dbReference>
<feature type="transmembrane region" description="Helical" evidence="8">
    <location>
        <begin position="263"/>
        <end position="283"/>
    </location>
</feature>
<dbReference type="PANTHER" id="PTHR42682:SF5">
    <property type="entry name" value="HYDROGENASE-4 COMPONENT F"/>
    <property type="match status" value="1"/>
</dbReference>
<keyword evidence="6 8" id="KW-0472">Membrane</keyword>
<dbReference type="EMBL" id="UGVL01000001">
    <property type="protein sequence ID" value="SUE33976.1"/>
    <property type="molecule type" value="Genomic_DNA"/>
</dbReference>
<feature type="transmembrane region" description="Helical" evidence="8">
    <location>
        <begin position="62"/>
        <end position="79"/>
    </location>
</feature>
<evidence type="ECO:0000256" key="4">
    <source>
        <dbReference type="ARBA" id="ARBA00022989"/>
    </source>
</evidence>
<keyword evidence="3 7" id="KW-0812">Transmembrane</keyword>
<feature type="transmembrane region" description="Helical" evidence="8">
    <location>
        <begin position="357"/>
        <end position="375"/>
    </location>
</feature>
<gene>
    <name evidence="10" type="primary">hyfB_1</name>
    <name evidence="10" type="ORF">NCTC11190_01193</name>
</gene>
<evidence type="ECO:0000256" key="7">
    <source>
        <dbReference type="RuleBase" id="RU000320"/>
    </source>
</evidence>
<feature type="transmembrane region" description="Helical" evidence="8">
    <location>
        <begin position="437"/>
        <end position="457"/>
    </location>
</feature>
<dbReference type="GO" id="GO:0042773">
    <property type="term" value="P:ATP synthesis coupled electron transport"/>
    <property type="evidence" value="ECO:0007669"/>
    <property type="project" value="InterPro"/>
</dbReference>
<dbReference type="Proteomes" id="UP000255233">
    <property type="component" value="Unassembled WGS sequence"/>
</dbReference>
<accession>A0A379MR85</accession>
<dbReference type="GO" id="GO:0008137">
    <property type="term" value="F:NADH dehydrogenase (ubiquinone) activity"/>
    <property type="evidence" value="ECO:0007669"/>
    <property type="project" value="InterPro"/>
</dbReference>
<evidence type="ECO:0000256" key="2">
    <source>
        <dbReference type="ARBA" id="ARBA00022475"/>
    </source>
</evidence>
<dbReference type="STRING" id="880526.GCA_000427365_00252"/>
<dbReference type="AlphaFoldDB" id="A0A379MR85"/>
<evidence type="ECO:0000256" key="6">
    <source>
        <dbReference type="ARBA" id="ARBA00023136"/>
    </source>
</evidence>
<reference evidence="10 11" key="1">
    <citation type="submission" date="2018-06" db="EMBL/GenBank/DDBJ databases">
        <authorList>
            <consortium name="Pathogen Informatics"/>
            <person name="Doyle S."/>
        </authorList>
    </citation>
    <scope>NUCLEOTIDE SEQUENCE [LARGE SCALE GENOMIC DNA]</scope>
    <source>
        <strain evidence="10 11">NCTC11190</strain>
    </source>
</reference>